<sequence>MTISDTDEKAGRDNHYRATEKAGYSTPDSSMWLQICKRHLSELADVIKRLCRGEIVYIQGIAVTKLLLIAPIIIVTSLVIFPRLLHYLFIILFFTFGIYVSRCSFRQDTLLPNLIPSRVQPKIVPSQDELTLLKKCCPVCGKEKCSRHRPELNLVALQPWANLKIPKAVDQALEEFLTLVLKEHIYAWYRELSSNDEAFVDEVRSCLRFTASVVLRRLQKSNVSSFILNKIISNCIHHLHICMEAKKHKSRPGVDMQQLILDHYGSNLHCAVTNRQAELNYLKSLSEKLFPYLLPRQSLKCKGLCTLLREIVAGAIILPLMDVLADPVCKNTLETCIILKHVSQDTVNNILLLFFDKSPPPVATDPPSPHVVILQDFAQPLAKKTSCLHLGLSDILERPQVLFPFMQFMKSEASVNVLQFYLSVAEFNDRILTPELDPAELLTLHQELKDLFRLYCDPQALDRIQFDQSIVEEIRCICEGPAEEVVKLQTSTPLFRAHEHAYELLQNTFLPLFHQSDDYYQMLCGDRLPTKLQRSLSRASGRRGEALTLSKIGNKIKGVFRPSTIDGTMPEDSDLATGDLGDEVDLNGYYAFRFKDDSLLRDLSAWRVTIPALVAKPDPDNPKRHLHSFVVDVRRVDVLEDDFEACNWTIERKYAEFYVLEQRLTEFHGDFEDALLPPKKLVGTRNQEFLESKRPAFEQYLQKLLTMPSLRGSELLYTFLAREVEFTSSFLPDINLGKMVKSGAMKLVKERGQHLDDFLQSLVTSTEAYKPRPCRWSDTDSDTVSISSEKMANSIFENNANTEMEASSPNTPSHSSKKKLSSARVQGVYDTIMYLADKVYNCPSWLHHILCTIRIIGRNTIDSYIDWYLGYKLECVMQEHRVLHVIHLIRDVLFYDNDPPRTEEDRLERRDKALKELKDFVPKSFVSSVSEENFHSGTELMFQLLQQPKLNKQLAYMLVDELIVDLFPELASNADADLNSPGQS</sequence>
<dbReference type="PROSITE" id="PS50195">
    <property type="entry name" value="PX"/>
    <property type="match status" value="1"/>
</dbReference>
<dbReference type="InterPro" id="IPR016137">
    <property type="entry name" value="RGS"/>
</dbReference>
<evidence type="ECO:0000256" key="1">
    <source>
        <dbReference type="ARBA" id="ARBA00010883"/>
    </source>
</evidence>
<dbReference type="InterPro" id="IPR036871">
    <property type="entry name" value="PX_dom_sf"/>
</dbReference>
<evidence type="ECO:0000313" key="7">
    <source>
        <dbReference type="EnsemblMetazoa" id="CapteP194244"/>
    </source>
</evidence>
<dbReference type="SMART" id="SM00313">
    <property type="entry name" value="PXA"/>
    <property type="match status" value="1"/>
</dbReference>
<feature type="transmembrane region" description="Helical" evidence="2">
    <location>
        <begin position="87"/>
        <end position="105"/>
    </location>
</feature>
<dbReference type="SMART" id="SM00312">
    <property type="entry name" value="PX"/>
    <property type="match status" value="1"/>
</dbReference>
<dbReference type="Proteomes" id="UP000014760">
    <property type="component" value="Unassembled WGS sequence"/>
</dbReference>
<dbReference type="EMBL" id="AMQN01013424">
    <property type="status" value="NOT_ANNOTATED_CDS"/>
    <property type="molecule type" value="Genomic_DNA"/>
</dbReference>
<dbReference type="PANTHER" id="PTHR22775">
    <property type="entry name" value="SORTING NEXIN"/>
    <property type="match status" value="1"/>
</dbReference>
<dbReference type="HOGENOM" id="CLU_014115_0_0_1"/>
<dbReference type="InterPro" id="IPR003114">
    <property type="entry name" value="Phox_assoc"/>
</dbReference>
<evidence type="ECO:0000259" key="5">
    <source>
        <dbReference type="PROSITE" id="PS51207"/>
    </source>
</evidence>
<feature type="domain" description="PXA" evidence="5">
    <location>
        <begin position="166"/>
        <end position="359"/>
    </location>
</feature>
<reference evidence="6 8" key="2">
    <citation type="journal article" date="2013" name="Nature">
        <title>Insights into bilaterian evolution from three spiralian genomes.</title>
        <authorList>
            <person name="Simakov O."/>
            <person name="Marletaz F."/>
            <person name="Cho S.J."/>
            <person name="Edsinger-Gonzales E."/>
            <person name="Havlak P."/>
            <person name="Hellsten U."/>
            <person name="Kuo D.H."/>
            <person name="Larsson T."/>
            <person name="Lv J."/>
            <person name="Arendt D."/>
            <person name="Savage R."/>
            <person name="Osoegawa K."/>
            <person name="de Jong P."/>
            <person name="Grimwood J."/>
            <person name="Chapman J.A."/>
            <person name="Shapiro H."/>
            <person name="Aerts A."/>
            <person name="Otillar R.P."/>
            <person name="Terry A.Y."/>
            <person name="Boore J.L."/>
            <person name="Grigoriev I.V."/>
            <person name="Lindberg D.R."/>
            <person name="Seaver E.C."/>
            <person name="Weisblat D.A."/>
            <person name="Putnam N.H."/>
            <person name="Rokhsar D.S."/>
        </authorList>
    </citation>
    <scope>NUCLEOTIDE SEQUENCE</scope>
    <source>
        <strain evidence="6 8">I ESC-2004</strain>
    </source>
</reference>
<dbReference type="Pfam" id="PF02194">
    <property type="entry name" value="PXA"/>
    <property type="match status" value="1"/>
</dbReference>
<dbReference type="EnsemblMetazoa" id="CapteT194244">
    <property type="protein sequence ID" value="CapteP194244"/>
    <property type="gene ID" value="CapteG194244"/>
</dbReference>
<dbReference type="PROSITE" id="PS50132">
    <property type="entry name" value="RGS"/>
    <property type="match status" value="1"/>
</dbReference>
<evidence type="ECO:0000259" key="4">
    <source>
        <dbReference type="PROSITE" id="PS50195"/>
    </source>
</evidence>
<evidence type="ECO:0000259" key="3">
    <source>
        <dbReference type="PROSITE" id="PS50132"/>
    </source>
</evidence>
<protein>
    <recommendedName>
        <fullName evidence="9">PXA domain-containing protein</fullName>
    </recommendedName>
</protein>
<dbReference type="Pfam" id="PF00787">
    <property type="entry name" value="PX"/>
    <property type="match status" value="1"/>
</dbReference>
<keyword evidence="2" id="KW-0472">Membrane</keyword>
<dbReference type="GO" id="GO:0005770">
    <property type="term" value="C:late endosome"/>
    <property type="evidence" value="ECO:0007669"/>
    <property type="project" value="TreeGrafter"/>
</dbReference>
<dbReference type="STRING" id="283909.R7TFG3"/>
<dbReference type="SUPFAM" id="SSF64268">
    <property type="entry name" value="PX domain"/>
    <property type="match status" value="1"/>
</dbReference>
<dbReference type="InterPro" id="IPR013937">
    <property type="entry name" value="Sorting_nexin_C"/>
</dbReference>
<dbReference type="Pfam" id="PF00615">
    <property type="entry name" value="RGS"/>
    <property type="match status" value="1"/>
</dbReference>
<comment type="similarity">
    <text evidence="1">Belongs to the sorting nexin family.</text>
</comment>
<dbReference type="SUPFAM" id="SSF48097">
    <property type="entry name" value="Regulator of G-protein signaling, RGS"/>
    <property type="match status" value="1"/>
</dbReference>
<dbReference type="Pfam" id="PF08628">
    <property type="entry name" value="Nexin_C"/>
    <property type="match status" value="1"/>
</dbReference>
<feature type="transmembrane region" description="Helical" evidence="2">
    <location>
        <begin position="56"/>
        <end position="81"/>
    </location>
</feature>
<name>R7TFG3_CAPTE</name>
<dbReference type="GO" id="GO:0035091">
    <property type="term" value="F:phosphatidylinositol binding"/>
    <property type="evidence" value="ECO:0007669"/>
    <property type="project" value="InterPro"/>
</dbReference>
<dbReference type="PROSITE" id="PS51207">
    <property type="entry name" value="PXA"/>
    <property type="match status" value="1"/>
</dbReference>
<keyword evidence="2" id="KW-0812">Transmembrane</keyword>
<keyword evidence="2" id="KW-1133">Transmembrane helix</keyword>
<dbReference type="GO" id="GO:0097352">
    <property type="term" value="P:autophagosome maturation"/>
    <property type="evidence" value="ECO:0007669"/>
    <property type="project" value="TreeGrafter"/>
</dbReference>
<feature type="domain" description="RGS" evidence="3">
    <location>
        <begin position="391"/>
        <end position="523"/>
    </location>
</feature>
<proteinExistence type="inferred from homology"/>
<dbReference type="OMA" id="MYVYVIS"/>
<dbReference type="SMART" id="SM00315">
    <property type="entry name" value="RGS"/>
    <property type="match status" value="1"/>
</dbReference>
<feature type="domain" description="PX" evidence="4">
    <location>
        <begin position="607"/>
        <end position="727"/>
    </location>
</feature>
<accession>R7TFG3</accession>
<organism evidence="6">
    <name type="scientific">Capitella teleta</name>
    <name type="common">Polychaete worm</name>
    <dbReference type="NCBI Taxonomy" id="283909"/>
    <lineage>
        <taxon>Eukaryota</taxon>
        <taxon>Metazoa</taxon>
        <taxon>Spiralia</taxon>
        <taxon>Lophotrochozoa</taxon>
        <taxon>Annelida</taxon>
        <taxon>Polychaeta</taxon>
        <taxon>Sedentaria</taxon>
        <taxon>Scolecida</taxon>
        <taxon>Capitellidae</taxon>
        <taxon>Capitella</taxon>
    </lineage>
</organism>
<gene>
    <name evidence="6" type="ORF">CAPTEDRAFT_194244</name>
</gene>
<reference evidence="7" key="3">
    <citation type="submission" date="2015-06" db="UniProtKB">
        <authorList>
            <consortium name="EnsemblMetazoa"/>
        </authorList>
    </citation>
    <scope>IDENTIFICATION</scope>
</reference>
<dbReference type="EMBL" id="KB310211">
    <property type="protein sequence ID" value="ELT92237.1"/>
    <property type="molecule type" value="Genomic_DNA"/>
</dbReference>
<dbReference type="AlphaFoldDB" id="R7TFG3"/>
<dbReference type="InterPro" id="IPR044926">
    <property type="entry name" value="RGS_subdomain_2"/>
</dbReference>
<dbReference type="Gene3D" id="3.30.1520.10">
    <property type="entry name" value="Phox-like domain"/>
    <property type="match status" value="1"/>
</dbReference>
<dbReference type="PANTHER" id="PTHR22775:SF44">
    <property type="entry name" value="SORTING NEXIN-14"/>
    <property type="match status" value="1"/>
</dbReference>
<dbReference type="InterPro" id="IPR001683">
    <property type="entry name" value="PX_dom"/>
</dbReference>
<reference evidence="8" key="1">
    <citation type="submission" date="2012-12" db="EMBL/GenBank/DDBJ databases">
        <authorList>
            <person name="Hellsten U."/>
            <person name="Grimwood J."/>
            <person name="Chapman J.A."/>
            <person name="Shapiro H."/>
            <person name="Aerts A."/>
            <person name="Otillar R.P."/>
            <person name="Terry A.Y."/>
            <person name="Boore J.L."/>
            <person name="Simakov O."/>
            <person name="Marletaz F."/>
            <person name="Cho S.-J."/>
            <person name="Edsinger-Gonzales E."/>
            <person name="Havlak P."/>
            <person name="Kuo D.-H."/>
            <person name="Larsson T."/>
            <person name="Lv J."/>
            <person name="Arendt D."/>
            <person name="Savage R."/>
            <person name="Osoegawa K."/>
            <person name="de Jong P."/>
            <person name="Lindberg D.R."/>
            <person name="Seaver E.C."/>
            <person name="Weisblat D.A."/>
            <person name="Putnam N.H."/>
            <person name="Grigoriev I.V."/>
            <person name="Rokhsar D.S."/>
        </authorList>
    </citation>
    <scope>NUCLEOTIDE SEQUENCE</scope>
    <source>
        <strain evidence="8">I ESC-2004</strain>
    </source>
</reference>
<evidence type="ECO:0000313" key="6">
    <source>
        <dbReference type="EMBL" id="ELT92237.1"/>
    </source>
</evidence>
<dbReference type="OrthoDB" id="5957963at2759"/>
<evidence type="ECO:0000313" key="8">
    <source>
        <dbReference type="Proteomes" id="UP000014760"/>
    </source>
</evidence>
<evidence type="ECO:0008006" key="9">
    <source>
        <dbReference type="Google" id="ProtNLM"/>
    </source>
</evidence>
<dbReference type="Gene3D" id="1.10.167.10">
    <property type="entry name" value="Regulator of G-protein Signalling 4, domain 2"/>
    <property type="match status" value="1"/>
</dbReference>
<evidence type="ECO:0000256" key="2">
    <source>
        <dbReference type="SAM" id="Phobius"/>
    </source>
</evidence>
<keyword evidence="8" id="KW-1185">Reference proteome</keyword>
<dbReference type="InterPro" id="IPR036305">
    <property type="entry name" value="RGS_sf"/>
</dbReference>